<dbReference type="EMBL" id="CP065989">
    <property type="protein sequence ID" value="QQB14473.1"/>
    <property type="molecule type" value="Genomic_DNA"/>
</dbReference>
<evidence type="ECO:0000313" key="4">
    <source>
        <dbReference type="EMBL" id="QQB14473.1"/>
    </source>
</evidence>
<dbReference type="Pfam" id="PF00583">
    <property type="entry name" value="Acetyltransf_1"/>
    <property type="match status" value="1"/>
</dbReference>
<protein>
    <submittedName>
        <fullName evidence="4">GNAT family N-acetyltransferase</fullName>
    </submittedName>
</protein>
<dbReference type="RefSeq" id="WP_198499539.1">
    <property type="nucleotide sequence ID" value="NZ_CP065989.1"/>
</dbReference>
<dbReference type="Gene3D" id="3.40.630.30">
    <property type="match status" value="1"/>
</dbReference>
<reference evidence="4 5" key="1">
    <citation type="submission" date="2020-12" db="EMBL/GenBank/DDBJ databases">
        <title>FDA dAtabase for Regulatory Grade micrObial Sequences (FDA-ARGOS): Supporting development and validation of Infectious Disease Dx tests.</title>
        <authorList>
            <person name="Sproer C."/>
            <person name="Gronow S."/>
            <person name="Severitt S."/>
            <person name="Schroder I."/>
            <person name="Tallon L."/>
            <person name="Sadzewicz L."/>
            <person name="Zhao X."/>
            <person name="Boylan J."/>
            <person name="Ott S."/>
            <person name="Bowen H."/>
            <person name="Vavikolanu K."/>
            <person name="Mehta A."/>
            <person name="Aluvathingal J."/>
            <person name="Nadendla S."/>
            <person name="Lowell S."/>
            <person name="Myers T."/>
            <person name="Yan Y."/>
            <person name="Sichtig H."/>
        </authorList>
    </citation>
    <scope>NUCLEOTIDE SEQUENCE [LARGE SCALE GENOMIC DNA]</scope>
    <source>
        <strain evidence="4 5">FDAARGOS_990</strain>
    </source>
</reference>
<dbReference type="GO" id="GO:0016747">
    <property type="term" value="F:acyltransferase activity, transferring groups other than amino-acyl groups"/>
    <property type="evidence" value="ECO:0007669"/>
    <property type="project" value="InterPro"/>
</dbReference>
<dbReference type="PROSITE" id="PS51186">
    <property type="entry name" value="GNAT"/>
    <property type="match status" value="1"/>
</dbReference>
<dbReference type="Proteomes" id="UP000595374">
    <property type="component" value="Chromosome"/>
</dbReference>
<sequence length="195" mass="21063">MTSQTPATLIDGYELILSESGFTVGFLGEADIDDYVALVASAYRGEASKQGWTTEADLLSGQRLDAAMAREMLAEADSTMLLVRARDGQAVGSVYLRQPVDGVAYLGVLAVSPLGQGQGVGSALINLAEAWVAERWGATALQMSVINKRCELIAYYERRGYVRTGETEPFPYGDERFGVPKVDDLEFVVLVKQLG</sequence>
<feature type="domain" description="N-acetyltransferase" evidence="3">
    <location>
        <begin position="22"/>
        <end position="186"/>
    </location>
</feature>
<dbReference type="InterPro" id="IPR000182">
    <property type="entry name" value="GNAT_dom"/>
</dbReference>
<keyword evidence="2" id="KW-0012">Acyltransferase</keyword>
<dbReference type="AlphaFoldDB" id="A0A7T3ZZD1"/>
<dbReference type="PANTHER" id="PTHR43877:SF2">
    <property type="entry name" value="AMINOALKYLPHOSPHONATE N-ACETYLTRANSFERASE-RELATED"/>
    <property type="match status" value="1"/>
</dbReference>
<proteinExistence type="predicted"/>
<evidence type="ECO:0000256" key="2">
    <source>
        <dbReference type="ARBA" id="ARBA00023315"/>
    </source>
</evidence>
<dbReference type="SUPFAM" id="SSF55729">
    <property type="entry name" value="Acyl-CoA N-acyltransferases (Nat)"/>
    <property type="match status" value="1"/>
</dbReference>
<organism evidence="4 5">
    <name type="scientific">Brevibacterium casei</name>
    <dbReference type="NCBI Taxonomy" id="33889"/>
    <lineage>
        <taxon>Bacteria</taxon>
        <taxon>Bacillati</taxon>
        <taxon>Actinomycetota</taxon>
        <taxon>Actinomycetes</taxon>
        <taxon>Micrococcales</taxon>
        <taxon>Brevibacteriaceae</taxon>
        <taxon>Brevibacterium</taxon>
    </lineage>
</organism>
<evidence type="ECO:0000313" key="5">
    <source>
        <dbReference type="Proteomes" id="UP000595374"/>
    </source>
</evidence>
<dbReference type="InterPro" id="IPR016181">
    <property type="entry name" value="Acyl_CoA_acyltransferase"/>
</dbReference>
<dbReference type="CDD" id="cd04301">
    <property type="entry name" value="NAT_SF"/>
    <property type="match status" value="1"/>
</dbReference>
<name>A0A7T3ZZD1_9MICO</name>
<dbReference type="PANTHER" id="PTHR43877">
    <property type="entry name" value="AMINOALKYLPHOSPHONATE N-ACETYLTRANSFERASE-RELATED-RELATED"/>
    <property type="match status" value="1"/>
</dbReference>
<evidence type="ECO:0000256" key="1">
    <source>
        <dbReference type="ARBA" id="ARBA00022679"/>
    </source>
</evidence>
<gene>
    <name evidence="4" type="ORF">I6H47_00195</name>
</gene>
<keyword evidence="1 4" id="KW-0808">Transferase</keyword>
<dbReference type="InterPro" id="IPR050832">
    <property type="entry name" value="Bact_Acetyltransf"/>
</dbReference>
<evidence type="ECO:0000259" key="3">
    <source>
        <dbReference type="PROSITE" id="PS51186"/>
    </source>
</evidence>
<accession>A0A7T3ZZD1</accession>